<organism evidence="2 3">
    <name type="scientific">Propionibacterium acidifaciens F0233</name>
    <dbReference type="NCBI Taxonomy" id="553198"/>
    <lineage>
        <taxon>Bacteria</taxon>
        <taxon>Bacillati</taxon>
        <taxon>Actinomycetota</taxon>
        <taxon>Actinomycetes</taxon>
        <taxon>Propionibacteriales</taxon>
        <taxon>Propionibacteriaceae</taxon>
        <taxon>Propionibacterium</taxon>
    </lineage>
</organism>
<evidence type="ECO:0000313" key="2">
    <source>
        <dbReference type="EMBL" id="ERK52258.1"/>
    </source>
</evidence>
<dbReference type="OrthoDB" id="9770545at2"/>
<dbReference type="Proteomes" id="UP000017052">
    <property type="component" value="Unassembled WGS sequence"/>
</dbReference>
<comment type="caution">
    <text evidence="2">The sequence shown here is derived from an EMBL/GenBank/DDBJ whole genome shotgun (WGS) entry which is preliminary data.</text>
</comment>
<dbReference type="AlphaFoldDB" id="U2RFB6"/>
<accession>U2RFB6</accession>
<dbReference type="InterPro" id="IPR043166">
    <property type="entry name" value="LarA-like_C"/>
</dbReference>
<evidence type="ECO:0000259" key="1">
    <source>
        <dbReference type="Pfam" id="PF09861"/>
    </source>
</evidence>
<evidence type="ECO:0000313" key="3">
    <source>
        <dbReference type="Proteomes" id="UP000017052"/>
    </source>
</evidence>
<dbReference type="InterPro" id="IPR048068">
    <property type="entry name" value="LarA-like"/>
</dbReference>
<dbReference type="Pfam" id="PF09861">
    <property type="entry name" value="Lar_N"/>
    <property type="match status" value="1"/>
</dbReference>
<dbReference type="Gene3D" id="3.40.50.11440">
    <property type="match status" value="1"/>
</dbReference>
<dbReference type="GeneID" id="95360798"/>
<keyword evidence="3" id="KW-1185">Reference proteome</keyword>
<sequence length="438" mass="47394">MGCRTIGGAGCTVGDEELEAFLSEQLAGLDVDGRSVALVTPDDTRSCPLPRLLRIVHRELVDRARELVCVIALGTHEYMGPAAIAEWTTGDPDADPAEVYPRMTIVNHEWRDPSMLVRVGRIGGARIAELSDGLLSTGCDVLINRRVVDADVKIVIGPVLPHEVVGMSGGNKYFIPGVAQEGFISRTHWVGALITSSHIIGTPAVTPVRAMINEGAAMIPGQRRCIAFVVRSHTTDLESVSFGTPEEAWGVQAGVGARTHVEYVDEPMRTVLSLIPDRYHDIWTAAKGFYKVEPAVAAGGEVVLHAPHITEISQVHHEIGEIGYHCRDYFVKQWDRFSGLPWGVLAHSTHLRGLGSYDPAAGVEADRVRVTLATGIPRRVCESVNLGYRDPDTIDPAEWAGREGVTVIPDAGEVLYRLRSGRIDGADGPFTVTSAWPA</sequence>
<reference evidence="2" key="1">
    <citation type="submission" date="2013-08" db="EMBL/GenBank/DDBJ databases">
        <authorList>
            <person name="Durkin A.S."/>
            <person name="Haft D.R."/>
            <person name="McCorrison J."/>
            <person name="Torralba M."/>
            <person name="Gillis M."/>
            <person name="Haft D.H."/>
            <person name="Methe B."/>
            <person name="Sutton G."/>
            <person name="Nelson K.E."/>
        </authorList>
    </citation>
    <scope>NUCLEOTIDE SEQUENCE [LARGE SCALE GENOMIC DNA]</scope>
    <source>
        <strain evidence="2">F0233</strain>
    </source>
</reference>
<name>U2RFB6_9ACTN</name>
<dbReference type="PANTHER" id="PTHR33171">
    <property type="entry name" value="LAR_N DOMAIN-CONTAINING PROTEIN"/>
    <property type="match status" value="1"/>
</dbReference>
<feature type="domain" description="LarA-like N-terminal" evidence="1">
    <location>
        <begin position="24"/>
        <end position="190"/>
    </location>
</feature>
<dbReference type="EMBL" id="ACVN02000261">
    <property type="protein sequence ID" value="ERK52258.1"/>
    <property type="molecule type" value="Genomic_DNA"/>
</dbReference>
<dbReference type="Gene3D" id="3.90.226.30">
    <property type="match status" value="1"/>
</dbReference>
<proteinExistence type="predicted"/>
<gene>
    <name evidence="2" type="ORF">HMPREF0682_2062</name>
</gene>
<dbReference type="PANTHER" id="PTHR33171:SF17">
    <property type="entry name" value="LARA-LIKE N-TERMINAL DOMAIN-CONTAINING PROTEIN"/>
    <property type="match status" value="1"/>
</dbReference>
<dbReference type="InterPro" id="IPR018657">
    <property type="entry name" value="LarA-like_N"/>
</dbReference>
<dbReference type="RefSeq" id="WP_021798374.1">
    <property type="nucleotide sequence ID" value="NZ_ACVN02000261.1"/>
</dbReference>
<protein>
    <submittedName>
        <fullName evidence="2">PF09861 family protein</fullName>
    </submittedName>
</protein>
<dbReference type="GO" id="GO:0050043">
    <property type="term" value="F:lactate racemase activity"/>
    <property type="evidence" value="ECO:0007669"/>
    <property type="project" value="InterPro"/>
</dbReference>